<name>A0A9P7VDY6_9ASCO</name>
<dbReference type="GeneID" id="66116673"/>
<keyword evidence="8" id="KW-1185">Reference proteome</keyword>
<dbReference type="PANTHER" id="PTHR11266">
    <property type="entry name" value="PEROXISOMAL MEMBRANE PROTEIN 2, PXMP2 MPV17"/>
    <property type="match status" value="1"/>
</dbReference>
<gene>
    <name evidence="7" type="ORF">KQ657_003299</name>
</gene>
<dbReference type="GO" id="GO:0005739">
    <property type="term" value="C:mitochondrion"/>
    <property type="evidence" value="ECO:0007669"/>
    <property type="project" value="TreeGrafter"/>
</dbReference>
<dbReference type="EMBL" id="JAHMUF010000003">
    <property type="protein sequence ID" value="KAG7195536.1"/>
    <property type="molecule type" value="Genomic_DNA"/>
</dbReference>
<keyword evidence="3 6" id="KW-0812">Transmembrane</keyword>
<dbReference type="Proteomes" id="UP000790833">
    <property type="component" value="Unassembled WGS sequence"/>
</dbReference>
<dbReference type="Pfam" id="PF04117">
    <property type="entry name" value="Mpv17_PMP22"/>
    <property type="match status" value="1"/>
</dbReference>
<feature type="transmembrane region" description="Helical" evidence="6">
    <location>
        <begin position="199"/>
        <end position="220"/>
    </location>
</feature>
<feature type="transmembrane region" description="Helical" evidence="6">
    <location>
        <begin position="72"/>
        <end position="91"/>
    </location>
</feature>
<feature type="transmembrane region" description="Helical" evidence="6">
    <location>
        <begin position="44"/>
        <end position="65"/>
    </location>
</feature>
<dbReference type="RefSeq" id="XP_043051081.1">
    <property type="nucleotide sequence ID" value="XM_043194029.1"/>
</dbReference>
<evidence type="ECO:0000256" key="6">
    <source>
        <dbReference type="RuleBase" id="RU363053"/>
    </source>
</evidence>
<protein>
    <recommendedName>
        <fullName evidence="9">Vacuolar membrane protein</fullName>
    </recommendedName>
</protein>
<comment type="subcellular location">
    <subcellularLocation>
        <location evidence="1">Membrane</location>
        <topology evidence="1">Multi-pass membrane protein</topology>
    </subcellularLocation>
</comment>
<comment type="similarity">
    <text evidence="2 6">Belongs to the peroxisomal membrane protein PXMP2/4 family.</text>
</comment>
<dbReference type="GO" id="GO:0016020">
    <property type="term" value="C:membrane"/>
    <property type="evidence" value="ECO:0007669"/>
    <property type="project" value="UniProtKB-SubCell"/>
</dbReference>
<reference evidence="7" key="1">
    <citation type="submission" date="2021-03" db="EMBL/GenBank/DDBJ databases">
        <authorList>
            <person name="Palmer J.M."/>
        </authorList>
    </citation>
    <scope>NUCLEOTIDE SEQUENCE</scope>
    <source>
        <strain evidence="7">ARV_011</strain>
    </source>
</reference>
<evidence type="ECO:0000256" key="2">
    <source>
        <dbReference type="ARBA" id="ARBA00006824"/>
    </source>
</evidence>
<evidence type="ECO:0000313" key="7">
    <source>
        <dbReference type="EMBL" id="KAG7195536.1"/>
    </source>
</evidence>
<evidence type="ECO:0008006" key="9">
    <source>
        <dbReference type="Google" id="ProtNLM"/>
    </source>
</evidence>
<organism evidence="7 8">
    <name type="scientific">Scheffersomyces spartinae</name>
    <dbReference type="NCBI Taxonomy" id="45513"/>
    <lineage>
        <taxon>Eukaryota</taxon>
        <taxon>Fungi</taxon>
        <taxon>Dikarya</taxon>
        <taxon>Ascomycota</taxon>
        <taxon>Saccharomycotina</taxon>
        <taxon>Pichiomycetes</taxon>
        <taxon>Debaryomycetaceae</taxon>
        <taxon>Scheffersomyces</taxon>
    </lineage>
</organism>
<evidence type="ECO:0000256" key="5">
    <source>
        <dbReference type="ARBA" id="ARBA00023136"/>
    </source>
</evidence>
<evidence type="ECO:0000256" key="3">
    <source>
        <dbReference type="ARBA" id="ARBA00022692"/>
    </source>
</evidence>
<comment type="caution">
    <text evidence="7">The sequence shown here is derived from an EMBL/GenBank/DDBJ whole genome shotgun (WGS) entry which is preliminary data.</text>
</comment>
<feature type="transmembrane region" description="Helical" evidence="6">
    <location>
        <begin position="279"/>
        <end position="297"/>
    </location>
</feature>
<feature type="transmembrane region" description="Helical" evidence="6">
    <location>
        <begin position="241"/>
        <end position="259"/>
    </location>
</feature>
<dbReference type="AlphaFoldDB" id="A0A9P7VDY6"/>
<proteinExistence type="inferred from homology"/>
<dbReference type="OrthoDB" id="10267969at2759"/>
<keyword evidence="4 6" id="KW-1133">Transmembrane helix</keyword>
<keyword evidence="5 6" id="KW-0472">Membrane</keyword>
<evidence type="ECO:0000313" key="8">
    <source>
        <dbReference type="Proteomes" id="UP000790833"/>
    </source>
</evidence>
<sequence length="324" mass="37845">MPIALPENDDDRLEQGLGPQYERTTTETNHEHSVFLRLLNCLRIYNIPMINFVIMMVLGFFLFKLTTKYTGLYMKSSLVTIIVTNLVLYGVSETLAQSILSYKPDQPLIGFRLFDDQVVSTFSPRLPRFLFMGNSQYGPENTRIYNDDGNNDDEVEDDDEGIDRFLDYLRGDNDEIRRDYNASPLSPVIELSFYLFSRLAGFMCWGFVMSFAQCWWYKFLQIYSRDPKFIEVLRKVMTDQFCFSPISLCCFFTYGTIVLEGGTIEDVKEKLKRIYLKTLLLNYTVWFPVQFMNFLVVPRDFQVPFSSSVSLLWNCFLSIRNSKG</sequence>
<accession>A0A9P7VDY6</accession>
<dbReference type="PANTHER" id="PTHR11266:SF50">
    <property type="entry name" value="VACUOLAR MEMBRANE PROTEIN YOR292C"/>
    <property type="match status" value="1"/>
</dbReference>
<evidence type="ECO:0000256" key="1">
    <source>
        <dbReference type="ARBA" id="ARBA00004141"/>
    </source>
</evidence>
<evidence type="ECO:0000256" key="4">
    <source>
        <dbReference type="ARBA" id="ARBA00022989"/>
    </source>
</evidence>
<dbReference type="InterPro" id="IPR007248">
    <property type="entry name" value="Mpv17_PMP22"/>
</dbReference>